<protein>
    <recommendedName>
        <fullName evidence="9">DNA double-strand break repair Rad50 ATPase</fullName>
    </recommendedName>
</protein>
<comment type="similarity">
    <text evidence="9">Belongs to the SMC family. RAD50 subfamily.</text>
</comment>
<dbReference type="GO" id="GO:0008270">
    <property type="term" value="F:zinc ion binding"/>
    <property type="evidence" value="ECO:0007669"/>
    <property type="project" value="UniProtKB-UniRule"/>
</dbReference>
<evidence type="ECO:0000256" key="8">
    <source>
        <dbReference type="ARBA" id="ARBA00023204"/>
    </source>
</evidence>
<name>A0A031LJU1_9CREN</name>
<keyword evidence="3 9" id="KW-0227">DNA damage</keyword>
<reference evidence="12 13" key="1">
    <citation type="submission" date="2014-03" db="EMBL/GenBank/DDBJ databases">
        <title>Draft genome sequence of the novel thermoacidophilic archaea Acidianus copahuensis ALE1 strain, isolated from Copahue volcanic area in Neuquen Argentina.</title>
        <authorList>
            <person name="Urbieta M.S."/>
            <person name="Rascovan N."/>
            <person name="Castro C."/>
            <person name="Revale S."/>
            <person name="Giaveno M.A."/>
            <person name="Vazquez M.P."/>
            <person name="Donati E.R."/>
        </authorList>
    </citation>
    <scope>NUCLEOTIDE SEQUENCE [LARGE SCALE GENOMIC DNA]</scope>
    <source>
        <strain evidence="12 13">ALE1</strain>
    </source>
</reference>
<dbReference type="PANTHER" id="PTHR32114">
    <property type="entry name" value="ABC TRANSPORTER ABCH.3"/>
    <property type="match status" value="1"/>
</dbReference>
<comment type="subunit">
    <text evidence="9">Homodimer. Forms a heterotetramer composed of two Mre11 subunits and two Rad50 subunits.</text>
</comment>
<evidence type="ECO:0000259" key="11">
    <source>
        <dbReference type="PROSITE" id="PS51131"/>
    </source>
</evidence>
<keyword evidence="13" id="KW-1185">Reference proteome</keyword>
<dbReference type="Gene3D" id="3.40.50.300">
    <property type="entry name" value="P-loop containing nucleotide triphosphate hydrolases"/>
    <property type="match status" value="2"/>
</dbReference>
<evidence type="ECO:0000256" key="3">
    <source>
        <dbReference type="ARBA" id="ARBA00022763"/>
    </source>
</evidence>
<feature type="binding site" evidence="9 10">
    <location>
        <position position="429"/>
    </location>
    <ligand>
        <name>Zn(2+)</name>
        <dbReference type="ChEBI" id="CHEBI:29105"/>
    </ligand>
</feature>
<dbReference type="Proteomes" id="UP000024332">
    <property type="component" value="Unassembled WGS sequence"/>
</dbReference>
<feature type="binding site" evidence="9">
    <location>
        <position position="132"/>
    </location>
    <ligand>
        <name>ATP</name>
        <dbReference type="ChEBI" id="CHEBI:30616"/>
    </ligand>
</feature>
<dbReference type="AlphaFoldDB" id="A0A031LJU1"/>
<dbReference type="InterPro" id="IPR003959">
    <property type="entry name" value="ATPase_AAA_core"/>
</dbReference>
<keyword evidence="1 9" id="KW-0479">Metal-binding</keyword>
<dbReference type="GO" id="GO:0006302">
    <property type="term" value="P:double-strand break repair"/>
    <property type="evidence" value="ECO:0007669"/>
    <property type="project" value="UniProtKB-UniRule"/>
</dbReference>
<comment type="function">
    <text evidence="9">Part of the Rad50/Mre11 complex, which is involved in the early steps of DNA double-strand break (DSB) repair. The complex may facilitate opening of the processed DNA ends to aid in the recruitment of HerA and NurA. Rad50 controls the balance between DNA end bridging and DNA resection via ATP-dependent structural rearrangements of the Rad50/Mre11 complex.</text>
</comment>
<evidence type="ECO:0000256" key="10">
    <source>
        <dbReference type="PROSITE-ProRule" id="PRU00471"/>
    </source>
</evidence>
<evidence type="ECO:0000256" key="6">
    <source>
        <dbReference type="ARBA" id="ARBA00022840"/>
    </source>
</evidence>
<keyword evidence="7 9" id="KW-0175">Coiled coil</keyword>
<evidence type="ECO:0000256" key="9">
    <source>
        <dbReference type="HAMAP-Rule" id="MF_00449"/>
    </source>
</evidence>
<dbReference type="NCBIfam" id="NF041034">
    <property type="entry name" value="Rad50_Sulf"/>
    <property type="match status" value="1"/>
</dbReference>
<feature type="domain" description="Zinc-hook" evidence="11">
    <location>
        <begin position="380"/>
        <end position="478"/>
    </location>
</feature>
<evidence type="ECO:0000313" key="12">
    <source>
        <dbReference type="EMBL" id="EZQ01755.1"/>
    </source>
</evidence>
<dbReference type="SUPFAM" id="SSF52540">
    <property type="entry name" value="P-loop containing nucleoside triphosphate hydrolases"/>
    <property type="match status" value="2"/>
</dbReference>
<keyword evidence="8 9" id="KW-0234">DNA repair</keyword>
<keyword evidence="5 9" id="KW-0862">Zinc</keyword>
<dbReference type="STRING" id="1160895.CM19_12315"/>
<dbReference type="OrthoDB" id="25344at2157"/>
<dbReference type="Pfam" id="PF13304">
    <property type="entry name" value="AAA_21"/>
    <property type="match status" value="1"/>
</dbReference>
<comment type="domain">
    <text evidence="9">The two conserved Cys that bind zinc constitute the zinc-hook, which separates the large intramolecular coiled coil regions. The 2 Cys residues coordinate one molecule of zinc with the help of the 2 Cys residues of the zinc-hook of another Rad50 molecule, thereby forming a V-shaped homodimer.</text>
</comment>
<keyword evidence="2 9" id="KW-0547">Nucleotide-binding</keyword>
<dbReference type="InterPro" id="IPR013134">
    <property type="entry name" value="Zn_hook_RAD50"/>
</dbReference>
<dbReference type="GO" id="GO:0016887">
    <property type="term" value="F:ATP hydrolysis activity"/>
    <property type="evidence" value="ECO:0007669"/>
    <property type="project" value="UniProtKB-UniRule"/>
</dbReference>
<dbReference type="SMART" id="SM00382">
    <property type="entry name" value="AAA"/>
    <property type="match status" value="1"/>
</dbReference>
<dbReference type="SUPFAM" id="SSF75712">
    <property type="entry name" value="Rad50 coiled-coil Zn hook"/>
    <property type="match status" value="1"/>
</dbReference>
<evidence type="ECO:0000256" key="1">
    <source>
        <dbReference type="ARBA" id="ARBA00022723"/>
    </source>
</evidence>
<proteinExistence type="inferred from homology"/>
<dbReference type="InterPro" id="IPR003593">
    <property type="entry name" value="AAA+_ATPase"/>
</dbReference>
<dbReference type="Gene3D" id="1.10.287.510">
    <property type="entry name" value="Helix hairpin bin"/>
    <property type="match status" value="1"/>
</dbReference>
<evidence type="ECO:0000256" key="5">
    <source>
        <dbReference type="ARBA" id="ARBA00022833"/>
    </source>
</evidence>
<comment type="caution">
    <text evidence="12">The sequence shown here is derived from an EMBL/GenBank/DDBJ whole genome shotgun (WGS) entry which is preliminary data.</text>
</comment>
<dbReference type="Pfam" id="PF04423">
    <property type="entry name" value="Rad50_zn_hook"/>
    <property type="match status" value="1"/>
</dbReference>
<comment type="caution">
    <text evidence="9">Lacks conserved residue(s) required for the propagation of feature annotation.</text>
</comment>
<feature type="coiled-coil region" evidence="9">
    <location>
        <begin position="172"/>
        <end position="326"/>
    </location>
</feature>
<feature type="binding site" evidence="9">
    <location>
        <begin position="32"/>
        <end position="38"/>
    </location>
    <ligand>
        <name>ATP</name>
        <dbReference type="ChEBI" id="CHEBI:30616"/>
    </ligand>
</feature>
<keyword evidence="4 9" id="KW-0378">Hydrolase</keyword>
<dbReference type="PROSITE" id="PS51131">
    <property type="entry name" value="ZN_HOOK"/>
    <property type="match status" value="1"/>
</dbReference>
<evidence type="ECO:0000256" key="2">
    <source>
        <dbReference type="ARBA" id="ARBA00022741"/>
    </source>
</evidence>
<dbReference type="InterPro" id="IPR027417">
    <property type="entry name" value="P-loop_NTPase"/>
</dbReference>
<evidence type="ECO:0000313" key="13">
    <source>
        <dbReference type="Proteomes" id="UP000024332"/>
    </source>
</evidence>
<dbReference type="EMBL" id="JFZT01000062">
    <property type="protein sequence ID" value="EZQ01755.1"/>
    <property type="molecule type" value="Genomic_DNA"/>
</dbReference>
<gene>
    <name evidence="9" type="primary">rad50</name>
    <name evidence="12" type="ORF">CM19_12315</name>
</gene>
<evidence type="ECO:0000256" key="4">
    <source>
        <dbReference type="ARBA" id="ARBA00022801"/>
    </source>
</evidence>
<accession>A0A031LJU1</accession>
<dbReference type="GO" id="GO:0005524">
    <property type="term" value="F:ATP binding"/>
    <property type="evidence" value="ECO:0007669"/>
    <property type="project" value="UniProtKB-UniRule"/>
</dbReference>
<dbReference type="RefSeq" id="WP_048100636.1">
    <property type="nucleotide sequence ID" value="NZ_JFZT01000062.1"/>
</dbReference>
<dbReference type="InterPro" id="IPR038729">
    <property type="entry name" value="Rad50/SbcC_AAA"/>
</dbReference>
<dbReference type="PANTHER" id="PTHR32114:SF2">
    <property type="entry name" value="ABC TRANSPORTER ABCH.3"/>
    <property type="match status" value="1"/>
</dbReference>
<dbReference type="InterPro" id="IPR054990">
    <property type="entry name" value="Rad50_ATPase_DNA_repair"/>
</dbReference>
<comment type="cofactor">
    <cofactor evidence="9">
        <name>Zn(2+)</name>
        <dbReference type="ChEBI" id="CHEBI:29105"/>
    </cofactor>
    <text evidence="9">Binds 1 zinc ion per homodimer.</text>
</comment>
<dbReference type="HAMAP" id="MF_00449">
    <property type="entry name" value="RAD50"/>
    <property type="match status" value="1"/>
</dbReference>
<organism evidence="12 13">
    <name type="scientific">Candidatus Acidianus copahuensis</name>
    <dbReference type="NCBI Taxonomy" id="1160895"/>
    <lineage>
        <taxon>Archaea</taxon>
        <taxon>Thermoproteota</taxon>
        <taxon>Thermoprotei</taxon>
        <taxon>Sulfolobales</taxon>
        <taxon>Sulfolobaceae</taxon>
        <taxon>Acidianus</taxon>
    </lineage>
</organism>
<keyword evidence="6 9" id="KW-0067">ATP-binding</keyword>
<dbReference type="Pfam" id="PF13476">
    <property type="entry name" value="AAA_23"/>
    <property type="match status" value="1"/>
</dbReference>
<sequence length="864" mass="99975">MRIEEVELSNFLSHERSLVYFKGNINAIVGPNGAGKTSIIEGISYSLFTDSQKGDRKDLIKKGATKSWIRLKFTQGKSTYEVKRNVTSSAEDLLVQDGKQVIARGRTEVNKKIEEMFGLDKDVLLSTVIVRQGEIEEIFNNLPDVMKKILKIENIEKLTDSRGPIYQMKTKIEADIRVIEEQEKRLADLIKEKEDKRNKLVNSQNELNRLKDEEVPLIANIEELENELKVLEDKRNKYFVLDNQLSLALQEKNEISAFLEKVKSLDEEIKNVDNQINQLSWVEKASAYKEELATLVKQKGEISRQINKITSEIEKVKKNLELKNKLYPKFEEYQKAKDEYDKIMQVHENYTRLSGEIKSLKTQLNKLKQQLDKFGKIEDIEVVKRKIEQLDEEVKRKREEKAKNIAEKTRLENVLKNLENAEGGKCPVCGHQLDKDHIQKLVEESTERIGDLSSNIINLEKEVKQGEKYLEELRNKLNILTEAWQIKSQYDTSQSSIEEKEKELESMEELEEKYFQLQRSLKDLEPLFNQYLSVKEVTEERLDELLRDLSSFQSNLQELEEKEKELKEKIGDEKVLQKAERDLQILKQQYSQLLNKRGEKHAKEERLNDLNQRIAELKSKISSLNYTEDYYKKVKEEHQNLDKRLRDLQNNISALEKEIEILSADIDNLSKKIEEDKKNVSKLPSLENAIKKIDKLRSDLGGTGLQNFLISSLKSKIENNLTEILGKFDLAYSTVELDFDLSGRRNKSRAEIKLFNNAGQDFTVNQLSGGERVALGLALRLAIANSLMEDVGFMILDEPTVHLDDERKKELMDVIRSSMGIVPQIMVVTHDEEVRDISDYIIQVEAKGNGSRVKEVIPDDQQGL</sequence>
<dbReference type="InterPro" id="IPR022982">
    <property type="entry name" value="Rad50_ATPase_archaeal"/>
</dbReference>
<feature type="coiled-coil region" evidence="9">
    <location>
        <begin position="350"/>
        <end position="679"/>
    </location>
</feature>
<feature type="binding site" evidence="9 10">
    <location>
        <position position="426"/>
    </location>
    <ligand>
        <name>Zn(2+)</name>
        <dbReference type="ChEBI" id="CHEBI:29105"/>
    </ligand>
</feature>
<evidence type="ECO:0000256" key="7">
    <source>
        <dbReference type="ARBA" id="ARBA00023054"/>
    </source>
</evidence>